<proteinExistence type="predicted"/>
<protein>
    <submittedName>
        <fullName evidence="1">Uncharacterized protein</fullName>
    </submittedName>
</protein>
<evidence type="ECO:0000313" key="1">
    <source>
        <dbReference type="EMBL" id="KAH7257555.1"/>
    </source>
</evidence>
<name>A0A8K0WGN0_9HYPO</name>
<gene>
    <name evidence="1" type="ORF">BKA59DRAFT_114402</name>
</gene>
<accession>A0A8K0WGN0</accession>
<dbReference type="EMBL" id="JAGPXF010000002">
    <property type="protein sequence ID" value="KAH7257555.1"/>
    <property type="molecule type" value="Genomic_DNA"/>
</dbReference>
<sequence length="89" mass="9894">MYAHLPRILPISVQFGTLCTAALHSLRADGNRALGARISGLSFNVRHVSLYDLRDIQHAILSISLFSILYSLPAKICSQSVYFVYCKPI</sequence>
<comment type="caution">
    <text evidence="1">The sequence shown here is derived from an EMBL/GenBank/DDBJ whole genome shotgun (WGS) entry which is preliminary data.</text>
</comment>
<evidence type="ECO:0000313" key="2">
    <source>
        <dbReference type="Proteomes" id="UP000813427"/>
    </source>
</evidence>
<organism evidence="1 2">
    <name type="scientific">Fusarium tricinctum</name>
    <dbReference type="NCBI Taxonomy" id="61284"/>
    <lineage>
        <taxon>Eukaryota</taxon>
        <taxon>Fungi</taxon>
        <taxon>Dikarya</taxon>
        <taxon>Ascomycota</taxon>
        <taxon>Pezizomycotina</taxon>
        <taxon>Sordariomycetes</taxon>
        <taxon>Hypocreomycetidae</taxon>
        <taxon>Hypocreales</taxon>
        <taxon>Nectriaceae</taxon>
        <taxon>Fusarium</taxon>
        <taxon>Fusarium tricinctum species complex</taxon>
    </lineage>
</organism>
<dbReference type="AlphaFoldDB" id="A0A8K0WGN0"/>
<reference evidence="1" key="1">
    <citation type="journal article" date="2021" name="Nat. Commun.">
        <title>Genetic determinants of endophytism in the Arabidopsis root mycobiome.</title>
        <authorList>
            <person name="Mesny F."/>
            <person name="Miyauchi S."/>
            <person name="Thiergart T."/>
            <person name="Pickel B."/>
            <person name="Atanasova L."/>
            <person name="Karlsson M."/>
            <person name="Huettel B."/>
            <person name="Barry K.W."/>
            <person name="Haridas S."/>
            <person name="Chen C."/>
            <person name="Bauer D."/>
            <person name="Andreopoulos W."/>
            <person name="Pangilinan J."/>
            <person name="LaButti K."/>
            <person name="Riley R."/>
            <person name="Lipzen A."/>
            <person name="Clum A."/>
            <person name="Drula E."/>
            <person name="Henrissat B."/>
            <person name="Kohler A."/>
            <person name="Grigoriev I.V."/>
            <person name="Martin F.M."/>
            <person name="Hacquard S."/>
        </authorList>
    </citation>
    <scope>NUCLEOTIDE SEQUENCE</scope>
    <source>
        <strain evidence="1">MPI-SDFR-AT-0068</strain>
    </source>
</reference>
<keyword evidence="2" id="KW-1185">Reference proteome</keyword>
<dbReference type="Proteomes" id="UP000813427">
    <property type="component" value="Unassembled WGS sequence"/>
</dbReference>